<dbReference type="Pfam" id="PF06470">
    <property type="entry name" value="SMC_hinge"/>
    <property type="match status" value="1"/>
</dbReference>
<evidence type="ECO:0000256" key="5">
    <source>
        <dbReference type="ARBA" id="ARBA00022776"/>
    </source>
</evidence>
<keyword evidence="5" id="KW-0498">Mitosis</keyword>
<accession>A0A0M0JN05</accession>
<evidence type="ECO:0000259" key="13">
    <source>
        <dbReference type="SMART" id="SM00968"/>
    </source>
</evidence>
<dbReference type="InterPro" id="IPR027120">
    <property type="entry name" value="Smc2_ABC"/>
</dbReference>
<feature type="coiled-coil region" evidence="12">
    <location>
        <begin position="327"/>
        <end position="385"/>
    </location>
</feature>
<sequence length="1225" mass="134302">MILDFMILDGWKTYGGRVVVKGFDPEFNAIVGKNGHGKSNMLDGICFVLGISKSEDMRAPSADDLIYRHGGVTKATVTLVFDNSDPSNGPLGFEDCAQITVSRQVTKGGRSQQYKINGSTVTLTRVINMFHSVQLNVNNPNFLIMQGRIAKVVDMKPHETSAMIAEAAGTKFYENKERTSVKTIAQKDTKLIEIERVMTEDIRPRIKRLEEQKQQYVEFTKLEQRAVDAEEVMIAHQFWLASKKAEEVKEQRAVDVEEKGAIDERKKGAAKEVKDLETKIRETRELRTKDGGAQMTIVKEAESVASQKLVAARTDHKELKRRGGDDAKELKEALKAIEDLKKSQAQAAGGWDEVAANEMAAKAKADEAEATAQRAQAALDAAIGLGGSGADAGGAQDLPGQLNGAKEALRNLATESKVQESRKKEAEKQLKEMEAQLAKARKEGGKQEDQHAALAAEVARLRKGLEVLSGPEASAEAEARLSVEVREAQAELRRRESEECALAGSLAASDFQLPSAAFAGRVLGTVATNQRVREERHMIAIEALAGSRLNQVIVDNDETADQLLRQGLQRRVTFIPQNRVRKSAQEEASLTSRVQQAQALVGEARAKRALDLLDYDQAVHPAMLYVFGSMIVCSDRDAARKVCDELNLKTVTLEGDLFDPSGTLTGGSRKPSGESLLNRLGQLHALRETIGGLRKQIQGKEQLLHGLSKAAEQSQQQRQQLEVAQARLDVLEQTRQASPIGRLEESATRLCRQRDEALEALARLANEMRTREQERDSLQTQIDDLAGNRDKVVAERKAAAAAAKKAAQAAHKAYAKVNETAQSARAQLEAAEADMAAAVRRLDEAKEQQAATSGAIIEAAAAEAERFAEYEAARAELDSCQKALGTYDTRVQELESRIRELAEQREKDEAELIAIAHRVDKLGREQKEAEKEAKELKAKHSFIGEHEKHFGDAGGKYDFSKVKTMQKDRERLQAQLKKDAEQINKKVLAMYEKAQEEYADLVAKREQVQKDKESLQGTIDHLAQMKKEQVQRTYEQVNEDFKAIFHTLMPSAHAKLATIEGLTVEEGLQIQAGFGGVWKKGLTELSGGQKTLVALSLVLALLKVKPAPLYILDEVDAALDGSNTQNVGKMIKQHFSQAQFLIVSHKNGMFDNANVVFRVELDEITCKSSVLRKMPVLGLPEVSAATEPPRRTAGAAATGVASRAPGAKKMATSAASGRAVLGVKN</sequence>
<dbReference type="CDD" id="cd03273">
    <property type="entry name" value="ABC_SMC2_euk"/>
    <property type="match status" value="1"/>
</dbReference>
<evidence type="ECO:0000256" key="1">
    <source>
        <dbReference type="ARBA" id="ARBA00004123"/>
    </source>
</evidence>
<keyword evidence="15" id="KW-1185">Reference proteome</keyword>
<evidence type="ECO:0000256" key="10">
    <source>
        <dbReference type="ARBA" id="ARBA00023306"/>
    </source>
</evidence>
<proteinExistence type="inferred from homology"/>
<dbReference type="GO" id="GO:0030261">
    <property type="term" value="P:chromosome condensation"/>
    <property type="evidence" value="ECO:0007669"/>
    <property type="project" value="UniProtKB-KW"/>
</dbReference>
<evidence type="ECO:0000256" key="12">
    <source>
        <dbReference type="SAM" id="Coils"/>
    </source>
</evidence>
<dbReference type="PANTHER" id="PTHR43977">
    <property type="entry name" value="STRUCTURAL MAINTENANCE OF CHROMOSOMES PROTEIN 3"/>
    <property type="match status" value="1"/>
</dbReference>
<keyword evidence="7 12" id="KW-0175">Coiled coil</keyword>
<feature type="coiled-coil region" evidence="12">
    <location>
        <begin position="884"/>
        <end position="1025"/>
    </location>
</feature>
<dbReference type="EMBL" id="JWZX01002641">
    <property type="protein sequence ID" value="KOO27944.1"/>
    <property type="molecule type" value="Genomic_DNA"/>
</dbReference>
<evidence type="ECO:0000256" key="11">
    <source>
        <dbReference type="PIRNR" id="PIRNR005719"/>
    </source>
</evidence>
<dbReference type="SUPFAM" id="SSF52540">
    <property type="entry name" value="P-loop containing nucleoside triphosphate hydrolases"/>
    <property type="match status" value="1"/>
</dbReference>
<dbReference type="GO" id="GO:0051301">
    <property type="term" value="P:cell division"/>
    <property type="evidence" value="ECO:0007669"/>
    <property type="project" value="UniProtKB-KW"/>
</dbReference>
<dbReference type="Gene3D" id="1.20.1060.20">
    <property type="match status" value="1"/>
</dbReference>
<dbReference type="InterPro" id="IPR003395">
    <property type="entry name" value="RecF/RecN/SMC_N"/>
</dbReference>
<dbReference type="SUPFAM" id="SSF75553">
    <property type="entry name" value="Smc hinge domain"/>
    <property type="match status" value="1"/>
</dbReference>
<comment type="caution">
    <text evidence="14">The sequence shown here is derived from an EMBL/GenBank/DDBJ whole genome shotgun (WGS) entry which is preliminary data.</text>
</comment>
<evidence type="ECO:0000256" key="6">
    <source>
        <dbReference type="ARBA" id="ARBA00022840"/>
    </source>
</evidence>
<feature type="coiled-coil region" evidence="12">
    <location>
        <begin position="409"/>
        <end position="450"/>
    </location>
</feature>
<evidence type="ECO:0000256" key="9">
    <source>
        <dbReference type="ARBA" id="ARBA00023242"/>
    </source>
</evidence>
<dbReference type="InterPro" id="IPR036277">
    <property type="entry name" value="SMC_hinge_sf"/>
</dbReference>
<dbReference type="AlphaFoldDB" id="A0A0M0JN05"/>
<dbReference type="Proteomes" id="UP000037460">
    <property type="component" value="Unassembled WGS sequence"/>
</dbReference>
<protein>
    <recommendedName>
        <fullName evidence="11">Structural maintenance of chromosomes protein</fullName>
    </recommendedName>
</protein>
<dbReference type="Pfam" id="PF02463">
    <property type="entry name" value="SMC_N"/>
    <property type="match status" value="1"/>
</dbReference>
<comment type="similarity">
    <text evidence="2">Belongs to the SMC family. SMC2 subfamily.</text>
</comment>
<feature type="coiled-coil region" evidence="12">
    <location>
        <begin position="814"/>
        <end position="848"/>
    </location>
</feature>
<keyword evidence="9 11" id="KW-0539">Nucleus</keyword>
<dbReference type="GO" id="GO:0016887">
    <property type="term" value="F:ATP hydrolysis activity"/>
    <property type="evidence" value="ECO:0007669"/>
    <property type="project" value="InterPro"/>
</dbReference>
<gene>
    <name evidence="14" type="ORF">Ctob_001244</name>
</gene>
<reference evidence="15" key="1">
    <citation type="journal article" date="2015" name="PLoS Genet.">
        <title>Genome Sequence and Transcriptome Analyses of Chrysochromulina tobin: Metabolic Tools for Enhanced Algal Fitness in the Prominent Order Prymnesiales (Haptophyceae).</title>
        <authorList>
            <person name="Hovde B.T."/>
            <person name="Deodato C.R."/>
            <person name="Hunsperger H.M."/>
            <person name="Ryken S.A."/>
            <person name="Yost W."/>
            <person name="Jha R.K."/>
            <person name="Patterson J."/>
            <person name="Monnat R.J. Jr."/>
            <person name="Barlow S.B."/>
            <person name="Starkenburg S.R."/>
            <person name="Cattolico R.A."/>
        </authorList>
    </citation>
    <scope>NUCLEOTIDE SEQUENCE</scope>
    <source>
        <strain evidence="15">CCMP291</strain>
    </source>
</reference>
<feature type="coiled-coil region" evidence="12">
    <location>
        <begin position="704"/>
        <end position="788"/>
    </location>
</feature>
<dbReference type="GO" id="GO:0005524">
    <property type="term" value="F:ATP binding"/>
    <property type="evidence" value="ECO:0007669"/>
    <property type="project" value="UniProtKB-KW"/>
</dbReference>
<evidence type="ECO:0000256" key="2">
    <source>
        <dbReference type="ARBA" id="ARBA00005231"/>
    </source>
</evidence>
<comment type="subcellular location">
    <subcellularLocation>
        <location evidence="1 11">Nucleus</location>
    </subcellularLocation>
</comment>
<evidence type="ECO:0000256" key="3">
    <source>
        <dbReference type="ARBA" id="ARBA00022618"/>
    </source>
</evidence>
<dbReference type="Gene3D" id="3.30.70.1620">
    <property type="match status" value="1"/>
</dbReference>
<keyword evidence="3" id="KW-0132">Cell division</keyword>
<keyword evidence="6" id="KW-0067">ATP-binding</keyword>
<evidence type="ECO:0000256" key="8">
    <source>
        <dbReference type="ARBA" id="ARBA00023067"/>
    </source>
</evidence>
<dbReference type="PIRSF" id="PIRSF005719">
    <property type="entry name" value="SMC"/>
    <property type="match status" value="1"/>
</dbReference>
<feature type="domain" description="SMC hinge" evidence="13">
    <location>
        <begin position="520"/>
        <end position="643"/>
    </location>
</feature>
<keyword evidence="8" id="KW-0226">DNA condensation</keyword>
<keyword evidence="10" id="KW-0131">Cell cycle</keyword>
<evidence type="ECO:0000256" key="7">
    <source>
        <dbReference type="ARBA" id="ARBA00023054"/>
    </source>
</evidence>
<dbReference type="OrthoDB" id="10255539at2759"/>
<keyword evidence="4" id="KW-0547">Nucleotide-binding</keyword>
<dbReference type="GO" id="GO:0005694">
    <property type="term" value="C:chromosome"/>
    <property type="evidence" value="ECO:0007669"/>
    <property type="project" value="InterPro"/>
</dbReference>
<dbReference type="Gene3D" id="3.40.50.300">
    <property type="entry name" value="P-loop containing nucleotide triphosphate hydrolases"/>
    <property type="match status" value="2"/>
</dbReference>
<organism evidence="14 15">
    <name type="scientific">Chrysochromulina tobinii</name>
    <dbReference type="NCBI Taxonomy" id="1460289"/>
    <lineage>
        <taxon>Eukaryota</taxon>
        <taxon>Haptista</taxon>
        <taxon>Haptophyta</taxon>
        <taxon>Prymnesiophyceae</taxon>
        <taxon>Prymnesiales</taxon>
        <taxon>Chrysochromulinaceae</taxon>
        <taxon>Chrysochromulina</taxon>
    </lineage>
</organism>
<dbReference type="InterPro" id="IPR024704">
    <property type="entry name" value="SMC"/>
</dbReference>
<evidence type="ECO:0000313" key="15">
    <source>
        <dbReference type="Proteomes" id="UP000037460"/>
    </source>
</evidence>
<evidence type="ECO:0000313" key="14">
    <source>
        <dbReference type="EMBL" id="KOO27944.1"/>
    </source>
</evidence>
<evidence type="ECO:0000256" key="4">
    <source>
        <dbReference type="ARBA" id="ARBA00022741"/>
    </source>
</evidence>
<name>A0A0M0JN05_9EUKA</name>
<dbReference type="GO" id="GO:0005634">
    <property type="term" value="C:nucleus"/>
    <property type="evidence" value="ECO:0007669"/>
    <property type="project" value="UniProtKB-SubCell"/>
</dbReference>
<dbReference type="SMART" id="SM00968">
    <property type="entry name" value="SMC_hinge"/>
    <property type="match status" value="1"/>
</dbReference>
<dbReference type="InterPro" id="IPR010935">
    <property type="entry name" value="SMC_hinge"/>
</dbReference>
<dbReference type="InterPro" id="IPR027417">
    <property type="entry name" value="P-loop_NTPase"/>
</dbReference>